<dbReference type="OrthoDB" id="10329393at2759"/>
<gene>
    <name evidence="1" type="ORF">DEBURN_LOCUS5057</name>
</gene>
<reference evidence="1" key="1">
    <citation type="submission" date="2021-06" db="EMBL/GenBank/DDBJ databases">
        <authorList>
            <person name="Kallberg Y."/>
            <person name="Tangrot J."/>
            <person name="Rosling A."/>
        </authorList>
    </citation>
    <scope>NUCLEOTIDE SEQUENCE</scope>
    <source>
        <strain evidence="1">AZ414A</strain>
    </source>
</reference>
<accession>A0A9N8ZVG3</accession>
<evidence type="ECO:0000313" key="2">
    <source>
        <dbReference type="Proteomes" id="UP000789706"/>
    </source>
</evidence>
<sequence>MNNLNDLLANINRTLIFPPLLSIEEVTLLYNTKRPFRSHKNCHGYMLFRISVARECRRLDENNKTIIAEAASHLWKNSTRQEKRETFSQQFLLFSKRYS</sequence>
<dbReference type="AlphaFoldDB" id="A0A9N8ZVG3"/>
<organism evidence="1 2">
    <name type="scientific">Diversispora eburnea</name>
    <dbReference type="NCBI Taxonomy" id="1213867"/>
    <lineage>
        <taxon>Eukaryota</taxon>
        <taxon>Fungi</taxon>
        <taxon>Fungi incertae sedis</taxon>
        <taxon>Mucoromycota</taxon>
        <taxon>Glomeromycotina</taxon>
        <taxon>Glomeromycetes</taxon>
        <taxon>Diversisporales</taxon>
        <taxon>Diversisporaceae</taxon>
        <taxon>Diversispora</taxon>
    </lineage>
</organism>
<evidence type="ECO:0000313" key="1">
    <source>
        <dbReference type="EMBL" id="CAG8508636.1"/>
    </source>
</evidence>
<protein>
    <submittedName>
        <fullName evidence="1">8552_t:CDS:1</fullName>
    </submittedName>
</protein>
<proteinExistence type="predicted"/>
<name>A0A9N8ZVG3_9GLOM</name>
<comment type="caution">
    <text evidence="1">The sequence shown here is derived from an EMBL/GenBank/DDBJ whole genome shotgun (WGS) entry which is preliminary data.</text>
</comment>
<dbReference type="Proteomes" id="UP000789706">
    <property type="component" value="Unassembled WGS sequence"/>
</dbReference>
<dbReference type="EMBL" id="CAJVPK010000425">
    <property type="protein sequence ID" value="CAG8508636.1"/>
    <property type="molecule type" value="Genomic_DNA"/>
</dbReference>
<keyword evidence="2" id="KW-1185">Reference proteome</keyword>